<gene>
    <name evidence="1" type="ORF">BD410DRAFT_845753</name>
</gene>
<evidence type="ECO:0000313" key="1">
    <source>
        <dbReference type="EMBL" id="TDL14745.1"/>
    </source>
</evidence>
<evidence type="ECO:0000313" key="2">
    <source>
        <dbReference type="Proteomes" id="UP000294933"/>
    </source>
</evidence>
<sequence length="183" mass="20500">MHLYSLTIPRSDATIHLPAVADEEASTELTVMCTNFSNAALNPSDAAIMNASTPQRMTEEEVTTATPKTFVRSAAKIRGKETLFFYFTYLSSKAWDCPPVVPNAKPGDLFIIRISKAFGAAWSLSRCYPDERRQTWVLVENNGATSWKEIGVGYERMFGEERRLLNLSRTGVPAWITASWIRT</sequence>
<accession>A0A4Y7PHK3</accession>
<dbReference type="Proteomes" id="UP000294933">
    <property type="component" value="Unassembled WGS sequence"/>
</dbReference>
<protein>
    <submittedName>
        <fullName evidence="1">Uncharacterized protein</fullName>
    </submittedName>
</protein>
<organism evidence="1 2">
    <name type="scientific">Rickenella mellea</name>
    <dbReference type="NCBI Taxonomy" id="50990"/>
    <lineage>
        <taxon>Eukaryota</taxon>
        <taxon>Fungi</taxon>
        <taxon>Dikarya</taxon>
        <taxon>Basidiomycota</taxon>
        <taxon>Agaricomycotina</taxon>
        <taxon>Agaricomycetes</taxon>
        <taxon>Hymenochaetales</taxon>
        <taxon>Rickenellaceae</taxon>
        <taxon>Rickenella</taxon>
    </lineage>
</organism>
<keyword evidence="2" id="KW-1185">Reference proteome</keyword>
<proteinExistence type="predicted"/>
<dbReference type="AlphaFoldDB" id="A0A4Y7PHK3"/>
<dbReference type="VEuPathDB" id="FungiDB:BD410DRAFT_845753"/>
<name>A0A4Y7PHK3_9AGAM</name>
<dbReference type="EMBL" id="ML170310">
    <property type="protein sequence ID" value="TDL14745.1"/>
    <property type="molecule type" value="Genomic_DNA"/>
</dbReference>
<reference evidence="1 2" key="1">
    <citation type="submission" date="2018-06" db="EMBL/GenBank/DDBJ databases">
        <title>A transcriptomic atlas of mushroom development highlights an independent origin of complex multicellularity.</title>
        <authorList>
            <consortium name="DOE Joint Genome Institute"/>
            <person name="Krizsan K."/>
            <person name="Almasi E."/>
            <person name="Merenyi Z."/>
            <person name="Sahu N."/>
            <person name="Viragh M."/>
            <person name="Koszo T."/>
            <person name="Mondo S."/>
            <person name="Kiss B."/>
            <person name="Balint B."/>
            <person name="Kues U."/>
            <person name="Barry K."/>
            <person name="Hegedus J.C."/>
            <person name="Henrissat B."/>
            <person name="Johnson J."/>
            <person name="Lipzen A."/>
            <person name="Ohm R."/>
            <person name="Nagy I."/>
            <person name="Pangilinan J."/>
            <person name="Yan J."/>
            <person name="Xiong Y."/>
            <person name="Grigoriev I.V."/>
            <person name="Hibbett D.S."/>
            <person name="Nagy L.G."/>
        </authorList>
    </citation>
    <scope>NUCLEOTIDE SEQUENCE [LARGE SCALE GENOMIC DNA]</scope>
    <source>
        <strain evidence="1 2">SZMC22713</strain>
    </source>
</reference>